<accession>F0YCE1</accession>
<dbReference type="InterPro" id="IPR027417">
    <property type="entry name" value="P-loop_NTPase"/>
</dbReference>
<sequence>MSFCLVGRGAILLATLFVAGATESLPWLCDERGGCWPQTWIIGGMKCGSTSFFHWLHYNRGVCAAAVVEHVSSNSKETNFWTRNSTRNSDGAAFPALYPAARRGECAGGFVEATPTNMRVPATPGALAAALPAAFRGALRFVAVLREPVSRDVSDYYMQKRRGEKKGKGAGCPACRGHMQRYETFAACRLDRAAAALAAGGRNGTWAEAYDVYRRKCAEGLHSGFYARQLENWVAHFPRRHLFVVELGWLATRFDDAARRVSAFLRLPAPAGAEAFPDTGHNRTKGQKTIACAVRDRLEALYAPENERLYAFLAAEQGPDDEPPFPRFARYPCEEG</sequence>
<feature type="chain" id="PRO_5003260934" description="Sulfotransferase domain-containing protein" evidence="4">
    <location>
        <begin position="25"/>
        <end position="336"/>
    </location>
</feature>
<evidence type="ECO:0000313" key="6">
    <source>
        <dbReference type="Proteomes" id="UP000002729"/>
    </source>
</evidence>
<dbReference type="RefSeq" id="XP_009038021.1">
    <property type="nucleotide sequence ID" value="XM_009039773.1"/>
</dbReference>
<dbReference type="SUPFAM" id="SSF52540">
    <property type="entry name" value="P-loop containing nucleoside triphosphate hydrolases"/>
    <property type="match status" value="1"/>
</dbReference>
<evidence type="ECO:0008006" key="7">
    <source>
        <dbReference type="Google" id="ProtNLM"/>
    </source>
</evidence>
<name>F0YCE1_AURAN</name>
<keyword evidence="6" id="KW-1185">Reference proteome</keyword>
<protein>
    <recommendedName>
        <fullName evidence="7">Sulfotransferase domain-containing protein</fullName>
    </recommendedName>
</protein>
<evidence type="ECO:0000313" key="5">
    <source>
        <dbReference type="EMBL" id="EGB07403.1"/>
    </source>
</evidence>
<dbReference type="PANTHER" id="PTHR10605:SF56">
    <property type="entry name" value="BIFUNCTIONAL HEPARAN SULFATE N-DEACETYLASE_N-SULFOTRANSFERASE"/>
    <property type="match status" value="1"/>
</dbReference>
<gene>
    <name evidence="5" type="ORF">AURANDRAFT_71836</name>
</gene>
<dbReference type="EMBL" id="GL833131">
    <property type="protein sequence ID" value="EGB07403.1"/>
    <property type="molecule type" value="Genomic_DNA"/>
</dbReference>
<evidence type="ECO:0000256" key="2">
    <source>
        <dbReference type="PIRSR" id="PIRSR637359-1"/>
    </source>
</evidence>
<evidence type="ECO:0000256" key="4">
    <source>
        <dbReference type="SAM" id="SignalP"/>
    </source>
</evidence>
<evidence type="ECO:0000256" key="3">
    <source>
        <dbReference type="PIRSR" id="PIRSR637359-2"/>
    </source>
</evidence>
<proteinExistence type="predicted"/>
<dbReference type="InParanoid" id="F0YCE1"/>
<organism evidence="6">
    <name type="scientific">Aureococcus anophagefferens</name>
    <name type="common">Harmful bloom alga</name>
    <dbReference type="NCBI Taxonomy" id="44056"/>
    <lineage>
        <taxon>Eukaryota</taxon>
        <taxon>Sar</taxon>
        <taxon>Stramenopiles</taxon>
        <taxon>Ochrophyta</taxon>
        <taxon>Pelagophyceae</taxon>
        <taxon>Pelagomonadales</taxon>
        <taxon>Pelagomonadaceae</taxon>
        <taxon>Aureococcus</taxon>
    </lineage>
</organism>
<dbReference type="GO" id="GO:0008146">
    <property type="term" value="F:sulfotransferase activity"/>
    <property type="evidence" value="ECO:0007669"/>
    <property type="project" value="InterPro"/>
</dbReference>
<dbReference type="OMA" id="RINIRST"/>
<dbReference type="InterPro" id="IPR037359">
    <property type="entry name" value="NST/OST"/>
</dbReference>
<keyword evidence="4" id="KW-0732">Signal</keyword>
<reference evidence="5 6" key="1">
    <citation type="journal article" date="2011" name="Proc. Natl. Acad. Sci. U.S.A.">
        <title>Niche of harmful alga Aureococcus anophagefferens revealed through ecogenomics.</title>
        <authorList>
            <person name="Gobler C.J."/>
            <person name="Berry D.L."/>
            <person name="Dyhrman S.T."/>
            <person name="Wilhelm S.W."/>
            <person name="Salamov A."/>
            <person name="Lobanov A.V."/>
            <person name="Zhang Y."/>
            <person name="Collier J.L."/>
            <person name="Wurch L.L."/>
            <person name="Kustka A.B."/>
            <person name="Dill B.D."/>
            <person name="Shah M."/>
            <person name="VerBerkmoes N.C."/>
            <person name="Kuo A."/>
            <person name="Terry A."/>
            <person name="Pangilinan J."/>
            <person name="Lindquist E.A."/>
            <person name="Lucas S."/>
            <person name="Paulsen I.T."/>
            <person name="Hattenrath-Lehmann T.K."/>
            <person name="Talmage S.C."/>
            <person name="Walker E.A."/>
            <person name="Koch F."/>
            <person name="Burson A.M."/>
            <person name="Marcoval M.A."/>
            <person name="Tang Y.Z."/>
            <person name="Lecleir G.R."/>
            <person name="Coyne K.J."/>
            <person name="Berg G.M."/>
            <person name="Bertrand E.M."/>
            <person name="Saito M.A."/>
            <person name="Gladyshev V.N."/>
            <person name="Grigoriev I.V."/>
        </authorList>
    </citation>
    <scope>NUCLEOTIDE SEQUENCE [LARGE SCALE GENOMIC DNA]</scope>
    <source>
        <strain evidence="6">CCMP 1984</strain>
    </source>
</reference>
<feature type="binding site" evidence="3">
    <location>
        <position position="154"/>
    </location>
    <ligand>
        <name>3'-phosphoadenylyl sulfate</name>
        <dbReference type="ChEBI" id="CHEBI:58339"/>
    </ligand>
</feature>
<feature type="signal peptide" evidence="4">
    <location>
        <begin position="1"/>
        <end position="24"/>
    </location>
</feature>
<dbReference type="Gene3D" id="3.40.50.300">
    <property type="entry name" value="P-loop containing nucleotide triphosphate hydrolases"/>
    <property type="match status" value="1"/>
</dbReference>
<feature type="binding site" evidence="3">
    <location>
        <position position="146"/>
    </location>
    <ligand>
        <name>3'-phosphoadenylyl sulfate</name>
        <dbReference type="ChEBI" id="CHEBI:58339"/>
    </ligand>
</feature>
<feature type="active site" description="For sulfotransferase activity" evidence="2">
    <location>
        <position position="46"/>
    </location>
</feature>
<evidence type="ECO:0000256" key="1">
    <source>
        <dbReference type="ARBA" id="ARBA00022679"/>
    </source>
</evidence>
<dbReference type="OrthoDB" id="411451at2759"/>
<dbReference type="PANTHER" id="PTHR10605">
    <property type="entry name" value="HEPARAN SULFATE SULFOTRANSFERASE"/>
    <property type="match status" value="1"/>
</dbReference>
<dbReference type="KEGG" id="aaf:AURANDRAFT_71836"/>
<dbReference type="GeneID" id="20228424"/>
<keyword evidence="1" id="KW-0808">Transferase</keyword>
<dbReference type="Proteomes" id="UP000002729">
    <property type="component" value="Unassembled WGS sequence"/>
</dbReference>
<dbReference type="AlphaFoldDB" id="F0YCE1"/>